<sequence length="400" mass="44740">MSQAPVDLPKRSREESVNPSEIDISHLFTPDARKSLLKDPQLQAAAQAQIGKSILQRVSLTTFIYSSSFDTNIHGRIMSIRGGTGHLSPVGQTPVKQTARRFQSIFPSARRMINLPVRAKDGQSSRARSAVDGYEEFQSDLNNEYVDKLSNTFNPVDDDDFEEEEVEDRDSDLEFGSEQPLVAPKTPSKTPTRPSAKAKCKQRAVSEAEVDTPSRSKRVLPERGALRKNWCRRCGYAFVFGARVDGCHGNLLGGKRCSSCADGDSCQELDNWTQAWIEAYDEAKREENAVGVIFLWQNIARARAVLRPFLQEKDNPVERFRGLGQVLADEMMAVSRASVIEVLKELGILLTPAPHDDEDMIWTSMGTRTATTHTTLGRGLRRFKEPFMSVFLGQGRKSFR</sequence>
<name>A0ACA9UQG8_BIOOC</name>
<evidence type="ECO:0000313" key="2">
    <source>
        <dbReference type="Proteomes" id="UP000836387"/>
    </source>
</evidence>
<keyword evidence="2" id="KW-1185">Reference proteome</keyword>
<dbReference type="EMBL" id="CADEHS020000610">
    <property type="protein sequence ID" value="CAG9955691.1"/>
    <property type="molecule type" value="Genomic_DNA"/>
</dbReference>
<accession>A0ACA9UQG8</accession>
<protein>
    <submittedName>
        <fullName evidence="1">Uncharacterized protein</fullName>
    </submittedName>
</protein>
<dbReference type="Proteomes" id="UP000836387">
    <property type="component" value="Unassembled WGS sequence"/>
</dbReference>
<comment type="caution">
    <text evidence="1">The sequence shown here is derived from an EMBL/GenBank/DDBJ whole genome shotgun (WGS) entry which is preliminary data.</text>
</comment>
<organism evidence="1 2">
    <name type="scientific">Clonostachys rosea f. rosea IK726</name>
    <dbReference type="NCBI Taxonomy" id="1349383"/>
    <lineage>
        <taxon>Eukaryota</taxon>
        <taxon>Fungi</taxon>
        <taxon>Dikarya</taxon>
        <taxon>Ascomycota</taxon>
        <taxon>Pezizomycotina</taxon>
        <taxon>Sordariomycetes</taxon>
        <taxon>Hypocreomycetidae</taxon>
        <taxon>Hypocreales</taxon>
        <taxon>Bionectriaceae</taxon>
        <taxon>Clonostachys</taxon>
    </lineage>
</organism>
<gene>
    <name evidence="1" type="ORF">CRV2_00019836</name>
</gene>
<reference evidence="1" key="2">
    <citation type="submission" date="2021-10" db="EMBL/GenBank/DDBJ databases">
        <authorList>
            <person name="Piombo E."/>
        </authorList>
    </citation>
    <scope>NUCLEOTIDE SEQUENCE</scope>
</reference>
<evidence type="ECO:0000313" key="1">
    <source>
        <dbReference type="EMBL" id="CAG9955691.1"/>
    </source>
</evidence>
<proteinExistence type="predicted"/>
<reference evidence="1" key="1">
    <citation type="submission" date="2020-04" db="EMBL/GenBank/DDBJ databases">
        <authorList>
            <person name="Broberg M."/>
        </authorList>
    </citation>
    <scope>NUCLEOTIDE SEQUENCE</scope>
</reference>